<dbReference type="EMBL" id="JHEG02000053">
    <property type="protein sequence ID" value="KIE09907.1"/>
    <property type="molecule type" value="Genomic_DNA"/>
</dbReference>
<dbReference type="OrthoDB" id="486207at2"/>
<evidence type="ECO:0000313" key="2">
    <source>
        <dbReference type="EMBL" id="KIE09907.1"/>
    </source>
</evidence>
<keyword evidence="1" id="KW-0732">Signal</keyword>
<reference evidence="2" key="1">
    <citation type="journal article" date="2015" name="Genome Announc.">
        <title>Draft Genome Sequence of Tolypothrix boutellei Strain VB521301.</title>
        <authorList>
            <person name="Chandrababunaidu M.M."/>
            <person name="Singh D."/>
            <person name="Sen D."/>
            <person name="Bhan S."/>
            <person name="Das S."/>
            <person name="Gupta A."/>
            <person name="Adhikary S.P."/>
            <person name="Tripathy S."/>
        </authorList>
    </citation>
    <scope>NUCLEOTIDE SEQUENCE</scope>
    <source>
        <strain evidence="2">VB521301</strain>
    </source>
</reference>
<feature type="signal peptide" evidence="1">
    <location>
        <begin position="1"/>
        <end position="21"/>
    </location>
</feature>
<gene>
    <name evidence="2" type="ORF">DA73_0224545</name>
</gene>
<name>A0A0C1N5I0_9CYAN</name>
<organism evidence="2">
    <name type="scientific">Tolypothrix bouteillei VB521301</name>
    <dbReference type="NCBI Taxonomy" id="1479485"/>
    <lineage>
        <taxon>Bacteria</taxon>
        <taxon>Bacillati</taxon>
        <taxon>Cyanobacteriota</taxon>
        <taxon>Cyanophyceae</taxon>
        <taxon>Nostocales</taxon>
        <taxon>Tolypothrichaceae</taxon>
        <taxon>Tolypothrix</taxon>
    </lineage>
</organism>
<feature type="chain" id="PRO_5002153950" evidence="1">
    <location>
        <begin position="22"/>
        <end position="124"/>
    </location>
</feature>
<comment type="caution">
    <text evidence="2">The sequence shown here is derived from an EMBL/GenBank/DDBJ whole genome shotgun (WGS) entry which is preliminary data.</text>
</comment>
<dbReference type="AlphaFoldDB" id="A0A0C1N5I0"/>
<accession>A0A0C1N5I0</accession>
<proteinExistence type="predicted"/>
<sequence length="124" mass="13411">MLKAFMSSIALVVIASTSVLAENTLVEVGENNGEIVYLDTESIKGGAFKLYQRNNNNMQETTFRFSCGDSSLAITKETLYASNGALLQVNKYGSEKARLVDLTQPSPGLTVMGKICHSQGARGW</sequence>
<evidence type="ECO:0000256" key="1">
    <source>
        <dbReference type="SAM" id="SignalP"/>
    </source>
</evidence>
<protein>
    <submittedName>
        <fullName evidence="2">Uncharacterized protein</fullName>
    </submittedName>
</protein>